<evidence type="ECO:0000313" key="2">
    <source>
        <dbReference type="EMBL" id="OUZ32704.1"/>
    </source>
</evidence>
<evidence type="ECO:0000313" key="3">
    <source>
        <dbReference type="EMBL" id="WYJ94162.1"/>
    </source>
</evidence>
<organism evidence="2">
    <name type="scientific">Candidatus Enterococcus dunnyi</name>
    <dbReference type="NCBI Taxonomy" id="1834192"/>
    <lineage>
        <taxon>Bacteria</taxon>
        <taxon>Bacillati</taxon>
        <taxon>Bacillota</taxon>
        <taxon>Bacilli</taxon>
        <taxon>Lactobacillales</taxon>
        <taxon>Enterococcaceae</taxon>
        <taxon>Enterococcus</taxon>
    </lineage>
</organism>
<sequence>MEPLLENQEELNENKHYPLAFYVTLCLLILVVIAGGFAGYLCYPFTAKIEGHWASTDETLKLRSTGRSWELTIPNYQQNKGLSLLYAGTWKASGINTYEGDQVKLLMKINKADFSKEELDKLKKKSDIYIVSKQTDKELTLQYTQKGIQKIQSQADLNKVVHVTLENIHWDKKQEKLFLNSSYFSNERIEFAYVK</sequence>
<feature type="transmembrane region" description="Helical" evidence="1">
    <location>
        <begin position="20"/>
        <end position="43"/>
    </location>
</feature>
<accession>A0A200J696</accession>
<reference evidence="2" key="1">
    <citation type="submission" date="2017-05" db="EMBL/GenBank/DDBJ databases">
        <title>The Genome Sequence of Enterococcus sp. 9D6_DIV0238.</title>
        <authorList>
            <consortium name="The Broad Institute Genomics Platform"/>
            <consortium name="The Broad Institute Genomic Center for Infectious Diseases"/>
            <person name="Earl A."/>
            <person name="Manson A."/>
            <person name="Schwartman J."/>
            <person name="Gilmore M."/>
            <person name="Abouelleil A."/>
            <person name="Cao P."/>
            <person name="Chapman S."/>
            <person name="Cusick C."/>
            <person name="Shea T."/>
            <person name="Young S."/>
            <person name="Neafsey D."/>
            <person name="Nusbaum C."/>
            <person name="Birren B."/>
        </authorList>
    </citation>
    <scope>NUCLEOTIDE SEQUENCE [LARGE SCALE GENOMIC DNA]</scope>
    <source>
        <strain evidence="2">9D6_DIV0238</strain>
    </source>
</reference>
<keyword evidence="4" id="KW-1185">Reference proteome</keyword>
<proteinExistence type="predicted"/>
<dbReference type="EMBL" id="CP147246">
    <property type="protein sequence ID" value="WYJ94162.1"/>
    <property type="molecule type" value="Genomic_DNA"/>
</dbReference>
<evidence type="ECO:0000256" key="1">
    <source>
        <dbReference type="SAM" id="Phobius"/>
    </source>
</evidence>
<reference evidence="3" key="3">
    <citation type="submission" date="2024-03" db="EMBL/GenBank/DDBJ databases">
        <title>The Genome Sequence of Enterococcus sp. DIV0238c.</title>
        <authorList>
            <consortium name="The Broad Institute Genomics Platform"/>
            <consortium name="The Broad Institute Microbial Omics Core"/>
            <consortium name="The Broad Institute Genomic Center for Infectious Diseases"/>
            <person name="Earl A."/>
            <person name="Manson A."/>
            <person name="Gilmore M."/>
            <person name="Schwartman J."/>
            <person name="Shea T."/>
            <person name="Abouelleil A."/>
            <person name="Cao P."/>
            <person name="Chapman S."/>
            <person name="Cusick C."/>
            <person name="Young S."/>
            <person name="Neafsey D."/>
            <person name="Nusbaum C."/>
            <person name="Birren B."/>
        </authorList>
    </citation>
    <scope>NUCLEOTIDE SEQUENCE</scope>
    <source>
        <strain evidence="3">9D6_DIV0238</strain>
    </source>
</reference>
<dbReference type="EMBL" id="NIBQ01000002">
    <property type="protein sequence ID" value="OUZ32704.1"/>
    <property type="molecule type" value="Genomic_DNA"/>
</dbReference>
<keyword evidence="1" id="KW-0812">Transmembrane</keyword>
<dbReference type="Proteomes" id="UP000196151">
    <property type="component" value="Chromosome"/>
</dbReference>
<keyword evidence="1" id="KW-1133">Transmembrane helix</keyword>
<gene>
    <name evidence="2" type="ORF">A5889_001413</name>
    <name evidence="3" type="ORF">A5889_001664</name>
</gene>
<reference evidence="3" key="2">
    <citation type="submission" date="2017-05" db="EMBL/GenBank/DDBJ databases">
        <authorList>
            <consortium name="The Broad Institute Genomics Platform"/>
            <consortium name="The Broad Institute Genomic Center for Infectious Diseases"/>
            <person name="Earl A."/>
            <person name="Manson A."/>
            <person name="Schwartman J."/>
            <person name="Gilmore M."/>
            <person name="Abouelleil A."/>
            <person name="Cao P."/>
            <person name="Chapman S."/>
            <person name="Cusick C."/>
            <person name="Shea T."/>
            <person name="Young S."/>
            <person name="Neafsey D."/>
            <person name="Nusbaum C."/>
            <person name="Birren B."/>
        </authorList>
    </citation>
    <scope>NUCLEOTIDE SEQUENCE</scope>
    <source>
        <strain evidence="3">9D6_DIV0238</strain>
    </source>
</reference>
<dbReference type="AlphaFoldDB" id="A0A200J696"/>
<name>A0A200J696_9ENTE</name>
<protein>
    <submittedName>
        <fullName evidence="2">Uncharacterized protein</fullName>
    </submittedName>
</protein>
<evidence type="ECO:0000313" key="4">
    <source>
        <dbReference type="Proteomes" id="UP000196151"/>
    </source>
</evidence>
<keyword evidence="1" id="KW-0472">Membrane</keyword>